<comment type="caution">
    <text evidence="1">The sequence shown here is derived from an EMBL/GenBank/DDBJ whole genome shotgun (WGS) entry which is preliminary data.</text>
</comment>
<name>A0ACB9ZFS5_9PEZI</name>
<sequence length="1549" mass="151177">MPGCSPSPKLARILFFTTIFIFGLLIAVSVWNCVAYYTPDDSSSSAETSTLIEQPLAEDNGTQSLYAERGLGVGSLSHIVPSPISGLLPDTATSLWSNITGDLNGLATIMNSSSIGNSEAMSLSDDQPTLPITLQPEPTSSEVAALAGKLGSLLDGAVPLAAPSIIREATSQAQVLAASVEAIATDIASVAGQVDASQLPAPDALKTAEDLLESLDAAVGSIAKNIMPTSGLPAPILDDLSKAMSSDLGDIVKVANGPISLVGDLIEDNICEITIIVDDIPSTVAGLCGDMTSAVDDSASASITESSASNTQASSTTEVPLSATFSNSANIASWATSLTSPTLATLASSGSSLPINPPGSASQTTMSLSPNAADGSGSETGKQMSTSSEVISPAGMSRGTTFNIQPSNTPSVTSASVSPQSGPQNSAPFTSIGAGSDSNGQPVPSTSNEAGAESVTGESNLTTIPRPSLTASVHPGIGVSSRVTTTGTDEIVTITESITVTEDCALPPLRSVFLVGQTSTLTVYAYSPCPTLSPCPECAAPTCHCPEAGGGPLTTSPSGGNGAQGPCPGSGYTCDDCLDGWFCPPPQTPAQSAPCGFGWPCAHCDGGWFCVPHPTQGPDTCSESSGPTSNGAGTITSTVTLPAASPGPSSMQPPGASPDHPHPKIPDRASGWDYCGCWADQPEKRALNMESALNLGPLTNAGCVQHCIGRGFLMAGTENGSECYCGNFMNGTQKLDDSVCSTPCSGDPRQACGGSDAFCCYSSDGEAHGWASAGPQPLPATVKPPEVVSMAVGGVAQSIVTEPAIVFPAPGGDMSQLISQFGQKTQQPEGQMPSGIGANSAPNGSGGSAPGSPANSPSTGGGNAPGHGTSQGSNSNGGTEAGSTTPGGTPTEPPSGNPNSPSETGGANSGTNPSSASNGGAGDLTGNGGGQTSPLPGQGQGTEAPNPNGNPSGNSGSPGQTSPGNGQGTVTPNPTGNPTQMPSGGGNPGQTISPGQSQGTAAPNPSENTSGNGGNPSQTPAGQGQGTTGPNHTGNPSENGGNSGQTSPGQGQDTQGPNPTNNGGVPSQSSGQGGTGPNPTQSPSNNGGIPSTCVPGSTDPICTGLNGGIPGSNSPGQSQGSGSPSNGGATAPNPTSSSGRLCSIGSNDPSCTSIAGSEGSLTSASPSQGQGATSGVNGGATSGQGQQSITPNPIDSTSAYTAGPVDPTCTEPNNGAPGGVAPGQSSPNPSDGGATCTPGSTDSACTSLEGGSVPTPGQNQPTATSPNSESSGGSSCTLGSTDPNCTSPSNGGSSVPNGPQGQGPGGTGSPNTPTAAPVTTNPSGNGEGGGPGQSNIGGSDGNNSPSTLNPNPTPNPSSSDGTRPNNGGSNGPNAQGHSTQSGPGGSNGNRIPSTPGSNPTSGPLSNGGQGPGAQSSPNGGAGSATPTIPGSNPTLNPAVTNTPTGGGHPTTLEPNGGGPNAASSNPQDSSYTFPPGVVPYGSPPSMTTLIAWKPVDNEGSATLLRDDMSSQVEPSDTPELEFEKPPTTITSTSMLADPRWQRIRPVLIW</sequence>
<gene>
    <name evidence="1" type="ORF">F4820DRAFT_469578</name>
</gene>
<reference evidence="1 2" key="1">
    <citation type="journal article" date="2022" name="New Phytol.">
        <title>Ecological generalism drives hyperdiversity of secondary metabolite gene clusters in xylarialean endophytes.</title>
        <authorList>
            <person name="Franco M.E.E."/>
            <person name="Wisecaver J.H."/>
            <person name="Arnold A.E."/>
            <person name="Ju Y.M."/>
            <person name="Slot J.C."/>
            <person name="Ahrendt S."/>
            <person name="Moore L.P."/>
            <person name="Eastman K.E."/>
            <person name="Scott K."/>
            <person name="Konkel Z."/>
            <person name="Mondo S.J."/>
            <person name="Kuo A."/>
            <person name="Hayes R.D."/>
            <person name="Haridas S."/>
            <person name="Andreopoulos B."/>
            <person name="Riley R."/>
            <person name="LaButti K."/>
            <person name="Pangilinan J."/>
            <person name="Lipzen A."/>
            <person name="Amirebrahimi M."/>
            <person name="Yan J."/>
            <person name="Adam C."/>
            <person name="Keymanesh K."/>
            <person name="Ng V."/>
            <person name="Louie K."/>
            <person name="Northen T."/>
            <person name="Drula E."/>
            <person name="Henrissat B."/>
            <person name="Hsieh H.M."/>
            <person name="Youens-Clark K."/>
            <person name="Lutzoni F."/>
            <person name="Miadlikowska J."/>
            <person name="Eastwood D.C."/>
            <person name="Hamelin R.C."/>
            <person name="Grigoriev I.V."/>
            <person name="U'Ren J.M."/>
        </authorList>
    </citation>
    <scope>NUCLEOTIDE SEQUENCE [LARGE SCALE GENOMIC DNA]</scope>
    <source>
        <strain evidence="1 2">CBS 119005</strain>
    </source>
</reference>
<evidence type="ECO:0000313" key="1">
    <source>
        <dbReference type="EMBL" id="KAI4870191.1"/>
    </source>
</evidence>
<evidence type="ECO:0000313" key="2">
    <source>
        <dbReference type="Proteomes" id="UP001497700"/>
    </source>
</evidence>
<proteinExistence type="predicted"/>
<organism evidence="1 2">
    <name type="scientific">Hypoxylon rubiginosum</name>
    <dbReference type="NCBI Taxonomy" id="110542"/>
    <lineage>
        <taxon>Eukaryota</taxon>
        <taxon>Fungi</taxon>
        <taxon>Dikarya</taxon>
        <taxon>Ascomycota</taxon>
        <taxon>Pezizomycotina</taxon>
        <taxon>Sordariomycetes</taxon>
        <taxon>Xylariomycetidae</taxon>
        <taxon>Xylariales</taxon>
        <taxon>Hypoxylaceae</taxon>
        <taxon>Hypoxylon</taxon>
    </lineage>
</organism>
<dbReference type="Proteomes" id="UP001497700">
    <property type="component" value="Unassembled WGS sequence"/>
</dbReference>
<accession>A0ACB9ZFS5</accession>
<keyword evidence="2" id="KW-1185">Reference proteome</keyword>
<dbReference type="EMBL" id="MU393425">
    <property type="protein sequence ID" value="KAI4870191.1"/>
    <property type="molecule type" value="Genomic_DNA"/>
</dbReference>
<protein>
    <submittedName>
        <fullName evidence="1">Uncharacterized protein</fullName>
    </submittedName>
</protein>